<proteinExistence type="predicted"/>
<evidence type="ECO:0000313" key="3">
    <source>
        <dbReference type="Proteomes" id="UP000321523"/>
    </source>
</evidence>
<accession>A0A512E3B0</accession>
<keyword evidence="1" id="KW-0812">Transmembrane</keyword>
<reference evidence="2 3" key="1">
    <citation type="submission" date="2019-07" db="EMBL/GenBank/DDBJ databases">
        <title>Whole genome shotgun sequence of Skermanella aerolata NBRC 106429.</title>
        <authorList>
            <person name="Hosoyama A."/>
            <person name="Uohara A."/>
            <person name="Ohji S."/>
            <person name="Ichikawa N."/>
        </authorList>
    </citation>
    <scope>NUCLEOTIDE SEQUENCE [LARGE SCALE GENOMIC DNA]</scope>
    <source>
        <strain evidence="2 3">NBRC 106429</strain>
    </source>
</reference>
<keyword evidence="3" id="KW-1185">Reference proteome</keyword>
<keyword evidence="1" id="KW-0472">Membrane</keyword>
<comment type="caution">
    <text evidence="2">The sequence shown here is derived from an EMBL/GenBank/DDBJ whole genome shotgun (WGS) entry which is preliminary data.</text>
</comment>
<dbReference type="AlphaFoldDB" id="A0A512E3B0"/>
<dbReference type="Proteomes" id="UP000321523">
    <property type="component" value="Unassembled WGS sequence"/>
</dbReference>
<evidence type="ECO:0000256" key="1">
    <source>
        <dbReference type="SAM" id="Phobius"/>
    </source>
</evidence>
<keyword evidence="1" id="KW-1133">Transmembrane helix</keyword>
<organism evidence="2 3">
    <name type="scientific">Skermanella aerolata</name>
    <dbReference type="NCBI Taxonomy" id="393310"/>
    <lineage>
        <taxon>Bacteria</taxon>
        <taxon>Pseudomonadati</taxon>
        <taxon>Pseudomonadota</taxon>
        <taxon>Alphaproteobacteria</taxon>
        <taxon>Rhodospirillales</taxon>
        <taxon>Azospirillaceae</taxon>
        <taxon>Skermanella</taxon>
    </lineage>
</organism>
<sequence>MTQDDFRQKCRAAGIGDDKPLFLVLEMLFDTAVAAKDAVQDGARGLTREGEADLVKRIARQADASMRDAAAKHRLRLERKTSLIAGTVAAACLLLGGGGGYWFGWSSGRHSVETTERQIAMAFQAGPDAAGIWLQLMRNNDPRKALDHCSGSTVWSDNGRQACSIPFWIDGPGAPENSNR</sequence>
<name>A0A512E3B0_9PROT</name>
<dbReference type="EMBL" id="BJYZ01000056">
    <property type="protein sequence ID" value="GEO42960.1"/>
    <property type="molecule type" value="Genomic_DNA"/>
</dbReference>
<evidence type="ECO:0000313" key="2">
    <source>
        <dbReference type="EMBL" id="GEO42960.1"/>
    </source>
</evidence>
<protein>
    <submittedName>
        <fullName evidence="2">Uncharacterized protein</fullName>
    </submittedName>
</protein>
<feature type="transmembrane region" description="Helical" evidence="1">
    <location>
        <begin position="82"/>
        <end position="105"/>
    </location>
</feature>
<gene>
    <name evidence="2" type="ORF">SAE02_71080</name>
</gene>